<reference evidence="3" key="1">
    <citation type="journal article" date="2021" name="PeerJ">
        <title>Extensive microbial diversity within the chicken gut microbiome revealed by metagenomics and culture.</title>
        <authorList>
            <person name="Gilroy R."/>
            <person name="Ravi A."/>
            <person name="Getino M."/>
            <person name="Pursley I."/>
            <person name="Horton D.L."/>
            <person name="Alikhan N.F."/>
            <person name="Baker D."/>
            <person name="Gharbi K."/>
            <person name="Hall N."/>
            <person name="Watson M."/>
            <person name="Adriaenssens E.M."/>
            <person name="Foster-Nyarko E."/>
            <person name="Jarju S."/>
            <person name="Secka A."/>
            <person name="Antonio M."/>
            <person name="Oren A."/>
            <person name="Chaudhuri R.R."/>
            <person name="La Ragione R."/>
            <person name="Hildebrand F."/>
            <person name="Pallen M.J."/>
        </authorList>
    </citation>
    <scope>NUCLEOTIDE SEQUENCE</scope>
    <source>
        <strain evidence="3">ChiBcec16_6824</strain>
    </source>
</reference>
<dbReference type="GO" id="GO:0016491">
    <property type="term" value="F:oxidoreductase activity"/>
    <property type="evidence" value="ECO:0007669"/>
    <property type="project" value="InterPro"/>
</dbReference>
<dbReference type="SUPFAM" id="SSF47240">
    <property type="entry name" value="Ferritin-like"/>
    <property type="match status" value="1"/>
</dbReference>
<organism evidence="3 4">
    <name type="scientific">Candidatus Flavonifractor merdigallinarum</name>
    <dbReference type="NCBI Taxonomy" id="2838589"/>
    <lineage>
        <taxon>Bacteria</taxon>
        <taxon>Bacillati</taxon>
        <taxon>Bacillota</taxon>
        <taxon>Clostridia</taxon>
        <taxon>Eubacteriales</taxon>
        <taxon>Oscillospiraceae</taxon>
        <taxon>Flavonifractor</taxon>
    </lineage>
</organism>
<dbReference type="EMBL" id="DXDX01000197">
    <property type="protein sequence ID" value="HIY22383.1"/>
    <property type="molecule type" value="Genomic_DNA"/>
</dbReference>
<evidence type="ECO:0000313" key="4">
    <source>
        <dbReference type="Proteomes" id="UP000823868"/>
    </source>
</evidence>
<dbReference type="InterPro" id="IPR009078">
    <property type="entry name" value="Ferritin-like_SF"/>
</dbReference>
<evidence type="ECO:0000256" key="1">
    <source>
        <dbReference type="SAM" id="MobiDB-lite"/>
    </source>
</evidence>
<protein>
    <submittedName>
        <fullName evidence="3">Ferritin-like domain-containing protein</fullName>
    </submittedName>
</protein>
<dbReference type="InterPro" id="IPR012347">
    <property type="entry name" value="Ferritin-like"/>
</dbReference>
<reference evidence="3" key="2">
    <citation type="submission" date="2021-04" db="EMBL/GenBank/DDBJ databases">
        <authorList>
            <person name="Gilroy R."/>
        </authorList>
    </citation>
    <scope>NUCLEOTIDE SEQUENCE</scope>
    <source>
        <strain evidence="3">ChiBcec16_6824</strain>
    </source>
</reference>
<dbReference type="Pfam" id="PF02915">
    <property type="entry name" value="Rubrerythrin"/>
    <property type="match status" value="1"/>
</dbReference>
<evidence type="ECO:0000259" key="2">
    <source>
        <dbReference type="Pfam" id="PF02915"/>
    </source>
</evidence>
<comment type="caution">
    <text evidence="3">The sequence shown here is derived from an EMBL/GenBank/DDBJ whole genome shotgun (WGS) entry which is preliminary data.</text>
</comment>
<feature type="region of interest" description="Disordered" evidence="1">
    <location>
        <begin position="1"/>
        <end position="54"/>
    </location>
</feature>
<feature type="compositionally biased region" description="Low complexity" evidence="1">
    <location>
        <begin position="24"/>
        <end position="38"/>
    </location>
</feature>
<evidence type="ECO:0000313" key="3">
    <source>
        <dbReference type="EMBL" id="HIY22383.1"/>
    </source>
</evidence>
<dbReference type="Proteomes" id="UP000823868">
    <property type="component" value="Unassembled WGS sequence"/>
</dbReference>
<dbReference type="GO" id="GO:0046872">
    <property type="term" value="F:metal ion binding"/>
    <property type="evidence" value="ECO:0007669"/>
    <property type="project" value="InterPro"/>
</dbReference>
<accession>A0A9D2C005</accession>
<feature type="domain" description="Rubrerythrin diiron-binding" evidence="2">
    <location>
        <begin position="138"/>
        <end position="188"/>
    </location>
</feature>
<dbReference type="CDD" id="cd00657">
    <property type="entry name" value="Ferritin_like"/>
    <property type="match status" value="1"/>
</dbReference>
<sequence>MQSNPSVSKSEQEEAALPQVWEAPLPSSMPNSAPSSPSTAHVTPQGRELHDVPCLGSASAGYTPTLQEMIDDEVHDHRLYQILSRRVPAGASSTLASMSADELRHARRLSAAHFLISGVRYWPAKTAAPVVGAWPAALRNAFAGEQQGAAAYLAAAGSTTDPALQALWEELAGDEAGHAQRLREILERF</sequence>
<dbReference type="AlphaFoldDB" id="A0A9D2C005"/>
<proteinExistence type="predicted"/>
<name>A0A9D2C005_9FIRM</name>
<dbReference type="InterPro" id="IPR003251">
    <property type="entry name" value="Rr_diiron-bd_dom"/>
</dbReference>
<gene>
    <name evidence="3" type="ORF">H9841_10860</name>
</gene>
<dbReference type="Gene3D" id="1.20.1260.10">
    <property type="match status" value="1"/>
</dbReference>